<proteinExistence type="predicted"/>
<accession>A0A5B0S8E5</accession>
<dbReference type="Proteomes" id="UP000325313">
    <property type="component" value="Unassembled WGS sequence"/>
</dbReference>
<gene>
    <name evidence="4" type="ORF">PGTUg99_011760</name>
</gene>
<feature type="domain" description="CCHC-type" evidence="3">
    <location>
        <begin position="330"/>
        <end position="345"/>
    </location>
</feature>
<keyword evidence="1" id="KW-0862">Zinc</keyword>
<name>A0A5B0S8E5_PUCGR</name>
<feature type="region of interest" description="Disordered" evidence="2">
    <location>
        <begin position="344"/>
        <end position="369"/>
    </location>
</feature>
<comment type="caution">
    <text evidence="4">The sequence shown here is derived from an EMBL/GenBank/DDBJ whole genome shotgun (WGS) entry which is preliminary data.</text>
</comment>
<reference evidence="4 5" key="1">
    <citation type="submission" date="2019-05" db="EMBL/GenBank/DDBJ databases">
        <title>Emergence of the Ug99 lineage of the wheat stem rust pathogen through somatic hybridization.</title>
        <authorList>
            <person name="Li F."/>
            <person name="Upadhyaya N.M."/>
            <person name="Sperschneider J."/>
            <person name="Matny O."/>
            <person name="Nguyen-Phuc H."/>
            <person name="Mago R."/>
            <person name="Raley C."/>
            <person name="Miller M.E."/>
            <person name="Silverstein K.A.T."/>
            <person name="Henningsen E."/>
            <person name="Hirsch C.D."/>
            <person name="Visser B."/>
            <person name="Pretorius Z.A."/>
            <person name="Steffenson B.J."/>
            <person name="Schwessinger B."/>
            <person name="Dodds P.N."/>
            <person name="Figueroa M."/>
        </authorList>
    </citation>
    <scope>NUCLEOTIDE SEQUENCE [LARGE SCALE GENOMIC DNA]</scope>
    <source>
        <strain evidence="4 5">Ug99</strain>
    </source>
</reference>
<protein>
    <recommendedName>
        <fullName evidence="3">CCHC-type domain-containing protein</fullName>
    </recommendedName>
</protein>
<keyword evidence="1" id="KW-0863">Zinc-finger</keyword>
<evidence type="ECO:0000313" key="4">
    <source>
        <dbReference type="EMBL" id="KAA1132844.1"/>
    </source>
</evidence>
<feature type="compositionally biased region" description="Polar residues" evidence="2">
    <location>
        <begin position="1"/>
        <end position="12"/>
    </location>
</feature>
<dbReference type="GO" id="GO:0008270">
    <property type="term" value="F:zinc ion binding"/>
    <property type="evidence" value="ECO:0007669"/>
    <property type="project" value="UniProtKB-KW"/>
</dbReference>
<keyword evidence="1" id="KW-0479">Metal-binding</keyword>
<feature type="region of interest" description="Disordered" evidence="2">
    <location>
        <begin position="293"/>
        <end position="319"/>
    </location>
</feature>
<feature type="compositionally biased region" description="Basic and acidic residues" evidence="2">
    <location>
        <begin position="18"/>
        <end position="46"/>
    </location>
</feature>
<evidence type="ECO:0000256" key="2">
    <source>
        <dbReference type="SAM" id="MobiDB-lite"/>
    </source>
</evidence>
<feature type="compositionally biased region" description="Low complexity" evidence="2">
    <location>
        <begin position="68"/>
        <end position="78"/>
    </location>
</feature>
<evidence type="ECO:0000259" key="3">
    <source>
        <dbReference type="PROSITE" id="PS50158"/>
    </source>
</evidence>
<sequence>MSLQRTPPNVTTRAAARRMAESRPASDDEQDHDRTFLGRPDSERRPGPPVDDPLPIYQPPPPPGPGFGHPAPAGIPGPLDHRTETALIRDGTARFANCFLRPDGSNYRVWLRELVETAYSCLRDEQFYTSDRRGHPLERAARSILLGSVDASIRFDLYDYTRSDAMLNAIKGRFGTISRATQLSRWRDLFHLNISEDTNANEVSSLYRSRFDDLMAAGIPLSRDAILGLILQSSIQNGSDLRNEFDQRMDMELAWNNNAAPRFDRLIDLLAASQSRLNVRARDRQRDLVPGGMAVGADGDRSPSVESHPGNVYGMAGRPDRRPGNGTCNCFRCGSSAHQIADCTEPPRHGRQPPVPSYGSNPHQFQAHYPIITPPVGY</sequence>
<organism evidence="4 5">
    <name type="scientific">Puccinia graminis f. sp. tritici</name>
    <dbReference type="NCBI Taxonomy" id="56615"/>
    <lineage>
        <taxon>Eukaryota</taxon>
        <taxon>Fungi</taxon>
        <taxon>Dikarya</taxon>
        <taxon>Basidiomycota</taxon>
        <taxon>Pucciniomycotina</taxon>
        <taxon>Pucciniomycetes</taxon>
        <taxon>Pucciniales</taxon>
        <taxon>Pucciniaceae</taxon>
        <taxon>Puccinia</taxon>
    </lineage>
</organism>
<evidence type="ECO:0000256" key="1">
    <source>
        <dbReference type="PROSITE-ProRule" id="PRU00047"/>
    </source>
</evidence>
<dbReference type="PROSITE" id="PS50158">
    <property type="entry name" value="ZF_CCHC"/>
    <property type="match status" value="1"/>
</dbReference>
<dbReference type="AlphaFoldDB" id="A0A5B0S8E5"/>
<evidence type="ECO:0000313" key="5">
    <source>
        <dbReference type="Proteomes" id="UP000325313"/>
    </source>
</evidence>
<feature type="region of interest" description="Disordered" evidence="2">
    <location>
        <begin position="1"/>
        <end position="81"/>
    </location>
</feature>
<dbReference type="GO" id="GO:0003676">
    <property type="term" value="F:nucleic acid binding"/>
    <property type="evidence" value="ECO:0007669"/>
    <property type="project" value="InterPro"/>
</dbReference>
<feature type="compositionally biased region" description="Pro residues" evidence="2">
    <location>
        <begin position="47"/>
        <end position="65"/>
    </location>
</feature>
<dbReference type="EMBL" id="VDEP01000075">
    <property type="protein sequence ID" value="KAA1132844.1"/>
    <property type="molecule type" value="Genomic_DNA"/>
</dbReference>
<dbReference type="InterPro" id="IPR001878">
    <property type="entry name" value="Znf_CCHC"/>
</dbReference>